<keyword evidence="3" id="KW-1185">Reference proteome</keyword>
<dbReference type="RefSeq" id="WP_172199753.1">
    <property type="nucleotide sequence ID" value="NZ_CP071060.1"/>
</dbReference>
<name>A0ABX7MB61_9RHOO</name>
<gene>
    <name evidence="2" type="ORF">JY500_10370</name>
</gene>
<evidence type="ECO:0000313" key="2">
    <source>
        <dbReference type="EMBL" id="QSI78981.1"/>
    </source>
</evidence>
<evidence type="ECO:0000256" key="1">
    <source>
        <dbReference type="SAM" id="MobiDB-lite"/>
    </source>
</evidence>
<proteinExistence type="predicted"/>
<evidence type="ECO:0000313" key="3">
    <source>
        <dbReference type="Proteomes" id="UP000663570"/>
    </source>
</evidence>
<evidence type="ECO:0008006" key="4">
    <source>
        <dbReference type="Google" id="ProtNLM"/>
    </source>
</evidence>
<accession>A0ABX7MB61</accession>
<reference evidence="2 3" key="1">
    <citation type="submission" date="2021-02" db="EMBL/GenBank/DDBJ databases">
        <title>Niveibacterium changnyeongensis HC41.</title>
        <authorList>
            <person name="Kang M."/>
        </authorList>
    </citation>
    <scope>NUCLEOTIDE SEQUENCE [LARGE SCALE GENOMIC DNA]</scope>
    <source>
        <strain evidence="2 3">HC41</strain>
    </source>
</reference>
<organism evidence="2 3">
    <name type="scientific">Niveibacterium microcysteis</name>
    <dbReference type="NCBI Taxonomy" id="2811415"/>
    <lineage>
        <taxon>Bacteria</taxon>
        <taxon>Pseudomonadati</taxon>
        <taxon>Pseudomonadota</taxon>
        <taxon>Betaproteobacteria</taxon>
        <taxon>Rhodocyclales</taxon>
        <taxon>Rhodocyclaceae</taxon>
        <taxon>Niveibacterium</taxon>
    </lineage>
</organism>
<feature type="region of interest" description="Disordered" evidence="1">
    <location>
        <begin position="1"/>
        <end position="22"/>
    </location>
</feature>
<sequence>MTKQNSSVVALPVNGPRPAPGTRRCSLTQISEDGTLWVRDEAWAERPCDWLDTHALRVDALNVGDTVLVQFFDGDARGVVLGRVGPYRAPSPAARFTLEATEVLTLKCGDATLDLRADGKAVLKGDDVLIRARGLQRIKAGSVSIN</sequence>
<dbReference type="Proteomes" id="UP000663570">
    <property type="component" value="Chromosome"/>
</dbReference>
<dbReference type="EMBL" id="CP071060">
    <property type="protein sequence ID" value="QSI78981.1"/>
    <property type="molecule type" value="Genomic_DNA"/>
</dbReference>
<protein>
    <recommendedName>
        <fullName evidence="4">Gp5/Type VI secretion system Vgr protein OB-fold domain-containing protein</fullName>
    </recommendedName>
</protein>